<keyword evidence="1" id="KW-1185">Reference proteome</keyword>
<dbReference type="AlphaFoldDB" id="A0A6P7TZI9"/>
<proteinExistence type="predicted"/>
<reference evidence="2" key="1">
    <citation type="submission" date="2025-08" db="UniProtKB">
        <authorList>
            <consortium name="RefSeq"/>
        </authorList>
    </citation>
    <scope>IDENTIFICATION</scope>
</reference>
<name>A0A6P7TZI9_9MOLL</name>
<accession>A0A6P7TZI9</accession>
<evidence type="ECO:0000313" key="2">
    <source>
        <dbReference type="RefSeq" id="XP_029654682.1"/>
    </source>
</evidence>
<evidence type="ECO:0000313" key="1">
    <source>
        <dbReference type="Proteomes" id="UP000515154"/>
    </source>
</evidence>
<organism evidence="1 2">
    <name type="scientific">Octopus sinensis</name>
    <name type="common">East Asian common octopus</name>
    <dbReference type="NCBI Taxonomy" id="2607531"/>
    <lineage>
        <taxon>Eukaryota</taxon>
        <taxon>Metazoa</taxon>
        <taxon>Spiralia</taxon>
        <taxon>Lophotrochozoa</taxon>
        <taxon>Mollusca</taxon>
        <taxon>Cephalopoda</taxon>
        <taxon>Coleoidea</taxon>
        <taxon>Octopodiformes</taxon>
        <taxon>Octopoda</taxon>
        <taxon>Incirrata</taxon>
        <taxon>Octopodidae</taxon>
        <taxon>Octopus</taxon>
    </lineage>
</organism>
<dbReference type="RefSeq" id="XP_029654682.1">
    <property type="nucleotide sequence ID" value="XM_029798822.2"/>
</dbReference>
<dbReference type="Proteomes" id="UP000515154">
    <property type="component" value="Unplaced"/>
</dbReference>
<sequence>MRLQLVNMDAVDCQRSPICHSPGPLIKVFDFPGVHDSPKRMSCLISWKRCRECTFTDQSSDEDSDPNFQLEDKLMVPSNKTSITVNNIQDIRLASSCSFANT</sequence>
<gene>
    <name evidence="2" type="primary">LOC115228179</name>
</gene>
<dbReference type="KEGG" id="osn:115228179"/>
<protein>
    <submittedName>
        <fullName evidence="2">Uncharacterized protein LOC115228179</fullName>
    </submittedName>
</protein>